<reference evidence="1" key="1">
    <citation type="submission" date="2019-04" db="EMBL/GenBank/DDBJ databases">
        <title>Microbes associate with the intestines of laboratory mice.</title>
        <authorList>
            <person name="Navarre W."/>
            <person name="Wong E."/>
            <person name="Huang K."/>
            <person name="Tropini C."/>
            <person name="Ng K."/>
            <person name="Yu B."/>
        </authorList>
    </citation>
    <scope>NUCLEOTIDE SEQUENCE</scope>
    <source>
        <strain evidence="1">NM72_1-8</strain>
    </source>
</reference>
<sequence length="448" mass="52084">MERKNLEIRLEKFNDKYKNQTIWHCNILGQCIDFDYDEIIFCCSSTVYPKTPVICDVDRGGVEDNFHKESYVGKLLDVMEENQNADGPCRGCKHLKQIIFEGLEYDDVKLKNIVHNNFRGCNSRCIYCDQNVAKINEKYESLKIIKRLLEEGCIDTHFNIDFGGGEPTLLPNLKEYLEFGYAHGCRQLLNTSGILFHESIYEGLKQGNLTVQISPDAGTAETYKKIKRQNGFEQVWRNIGKYCDYADNVLIKYIVFSYNSSHQEIDAFITQCKRHGVKDIRVSAETRTAWKDTEKTGKVWEFGEAEIDGCAYLMYQCCVNDFLFRFMDGNVSEEKRKKVGRRFFEYYFKSYIKENQKENNVFVYGMGKNGVRLYHQMKELGIEIRSFVDCDVKKQKTGYDGKNCLSPEEINGEKDWIIISTESYHEIWGKLKQQGVKKIFASFAGLQT</sequence>
<organism evidence="1 2">
    <name type="scientific">Hominisplanchenecus murintestinalis</name>
    <dbReference type="NCBI Taxonomy" id="2941517"/>
    <lineage>
        <taxon>Bacteria</taxon>
        <taxon>Bacillati</taxon>
        <taxon>Bacillota</taxon>
        <taxon>Clostridia</taxon>
        <taxon>Lachnospirales</taxon>
        <taxon>Lachnospiraceae</taxon>
        <taxon>Hominisplanchenecus</taxon>
    </lineage>
</organism>
<keyword evidence="2" id="KW-1185">Reference proteome</keyword>
<protein>
    <submittedName>
        <fullName evidence="1">Radical SAM protein</fullName>
    </submittedName>
</protein>
<dbReference type="Proteomes" id="UP000307720">
    <property type="component" value="Unassembled WGS sequence"/>
</dbReference>
<gene>
    <name evidence="1" type="ORF">E5357_02475</name>
</gene>
<proteinExistence type="predicted"/>
<comment type="caution">
    <text evidence="1">The sequence shown here is derived from an EMBL/GenBank/DDBJ whole genome shotgun (WGS) entry which is preliminary data.</text>
</comment>
<evidence type="ECO:0000313" key="2">
    <source>
        <dbReference type="Proteomes" id="UP000307720"/>
    </source>
</evidence>
<name>A0AC61R339_9FIRM</name>
<accession>A0AC61R339</accession>
<dbReference type="EMBL" id="SRZB01000002">
    <property type="protein sequence ID" value="TGY00385.1"/>
    <property type="molecule type" value="Genomic_DNA"/>
</dbReference>
<evidence type="ECO:0000313" key="1">
    <source>
        <dbReference type="EMBL" id="TGY00385.1"/>
    </source>
</evidence>